<evidence type="ECO:0000256" key="9">
    <source>
        <dbReference type="HAMAP-Rule" id="MF_00147"/>
    </source>
</evidence>
<dbReference type="InterPro" id="IPR020861">
    <property type="entry name" value="Triosephosphate_isomerase_AS"/>
</dbReference>
<dbReference type="Gene3D" id="3.20.20.70">
    <property type="entry name" value="Aldolase class I"/>
    <property type="match status" value="1"/>
</dbReference>
<evidence type="ECO:0000256" key="3">
    <source>
        <dbReference type="ARBA" id="ARBA00011940"/>
    </source>
</evidence>
<dbReference type="CDD" id="cd00311">
    <property type="entry name" value="TIM"/>
    <property type="match status" value="1"/>
</dbReference>
<dbReference type="PANTHER" id="PTHR21139:SF42">
    <property type="entry name" value="TRIOSEPHOSPHATE ISOMERASE"/>
    <property type="match status" value="1"/>
</dbReference>
<keyword evidence="7 9" id="KW-0324">Glycolysis</keyword>
<dbReference type="RefSeq" id="WP_245790233.1">
    <property type="nucleotide sequence ID" value="NZ_FQUL01000002.1"/>
</dbReference>
<keyword evidence="6 9" id="KW-0963">Cytoplasm</keyword>
<dbReference type="InterPro" id="IPR000652">
    <property type="entry name" value="Triosephosphate_isomerase"/>
</dbReference>
<evidence type="ECO:0000256" key="4">
    <source>
        <dbReference type="ARBA" id="ARBA00019397"/>
    </source>
</evidence>
<dbReference type="UniPathway" id="UPA00138"/>
<dbReference type="STRING" id="1121881.SAMN02745225_00198"/>
<keyword evidence="12" id="KW-1185">Reference proteome</keyword>
<evidence type="ECO:0000256" key="6">
    <source>
        <dbReference type="ARBA" id="ARBA00022490"/>
    </source>
</evidence>
<comment type="pathway">
    <text evidence="1 9 10">Carbohydrate degradation; glycolysis; D-glyceraldehyde 3-phosphate from glycerone phosphate: step 1/1.</text>
</comment>
<keyword evidence="8 9" id="KW-0413">Isomerase</keyword>
<dbReference type="EMBL" id="FQUL01000002">
    <property type="protein sequence ID" value="SHE29769.1"/>
    <property type="molecule type" value="Genomic_DNA"/>
</dbReference>
<evidence type="ECO:0000256" key="5">
    <source>
        <dbReference type="ARBA" id="ARBA00022432"/>
    </source>
</evidence>
<dbReference type="PROSITE" id="PS00171">
    <property type="entry name" value="TIM_1"/>
    <property type="match status" value="1"/>
</dbReference>
<feature type="active site" description="Electrophile" evidence="9">
    <location>
        <position position="115"/>
    </location>
</feature>
<dbReference type="GO" id="GO:0019563">
    <property type="term" value="P:glycerol catabolic process"/>
    <property type="evidence" value="ECO:0007669"/>
    <property type="project" value="TreeGrafter"/>
</dbReference>
<reference evidence="12" key="1">
    <citation type="submission" date="2016-11" db="EMBL/GenBank/DDBJ databases">
        <authorList>
            <person name="Varghese N."/>
            <person name="Submissions S."/>
        </authorList>
    </citation>
    <scope>NUCLEOTIDE SEQUENCE [LARGE SCALE GENOMIC DNA]</scope>
    <source>
        <strain evidence="12">DSM 19514</strain>
    </source>
</reference>
<evidence type="ECO:0000256" key="7">
    <source>
        <dbReference type="ARBA" id="ARBA00023152"/>
    </source>
</evidence>
<feature type="binding site" evidence="9">
    <location>
        <begin position="254"/>
        <end position="255"/>
    </location>
    <ligand>
        <name>substrate</name>
    </ligand>
</feature>
<accession>A0A1M4SC47</accession>
<sequence>MAAKSKDFVAKPNPMNGRCRLISGNWKMNLNHLEAIALVQKLHYSLRESDYRYAEISVHPPFTALRSIQLLLETDRVPISLGAQNTYFETSGPFTGEVSPSMLNKLGVKYVIVGHSERRDIFGETDEVVSKKTKAVLDAQMIPIVCVGESLKEKQEEMTEAVLTHQVEAVVSGVNSEGCESLVFAYEPKWAIGSGMPAGASDAVRGAEVIRATVSKFHGEEVASKVRVQYGGSVNSANAKEFMEQKEIDGLLVGGASLSSEAFAAVIQA</sequence>
<evidence type="ECO:0000256" key="8">
    <source>
        <dbReference type="ARBA" id="ARBA00023235"/>
    </source>
</evidence>
<dbReference type="NCBIfam" id="TIGR00419">
    <property type="entry name" value="tim"/>
    <property type="match status" value="1"/>
</dbReference>
<dbReference type="GO" id="GO:0004807">
    <property type="term" value="F:triose-phosphate isomerase activity"/>
    <property type="evidence" value="ECO:0007669"/>
    <property type="project" value="UniProtKB-UniRule"/>
</dbReference>
<name>A0A1M4SC47_9ACTN</name>
<dbReference type="SUPFAM" id="SSF51351">
    <property type="entry name" value="Triosephosphate isomerase (TIM)"/>
    <property type="match status" value="1"/>
</dbReference>
<comment type="pathway">
    <text evidence="9 10">Carbohydrate biosynthesis; gluconeogenesis.</text>
</comment>
<dbReference type="GO" id="GO:0005829">
    <property type="term" value="C:cytosol"/>
    <property type="evidence" value="ECO:0007669"/>
    <property type="project" value="TreeGrafter"/>
</dbReference>
<comment type="catalytic activity">
    <reaction evidence="9 10">
        <text>D-glyceraldehyde 3-phosphate = dihydroxyacetone phosphate</text>
        <dbReference type="Rhea" id="RHEA:18585"/>
        <dbReference type="ChEBI" id="CHEBI:57642"/>
        <dbReference type="ChEBI" id="CHEBI:59776"/>
        <dbReference type="EC" id="5.3.1.1"/>
    </reaction>
</comment>
<dbReference type="GO" id="GO:0006094">
    <property type="term" value="P:gluconeogenesis"/>
    <property type="evidence" value="ECO:0007669"/>
    <property type="project" value="UniProtKB-UniRule"/>
</dbReference>
<dbReference type="InterPro" id="IPR013785">
    <property type="entry name" value="Aldolase_TIM"/>
</dbReference>
<evidence type="ECO:0000256" key="2">
    <source>
        <dbReference type="ARBA" id="ARBA00007422"/>
    </source>
</evidence>
<dbReference type="InterPro" id="IPR035990">
    <property type="entry name" value="TIM_sf"/>
</dbReference>
<comment type="subcellular location">
    <subcellularLocation>
        <location evidence="9 10">Cytoplasm</location>
    </subcellularLocation>
</comment>
<comment type="function">
    <text evidence="9">Involved in the gluconeogenesis. Catalyzes stereospecifically the conversion of dihydroxyacetone phosphate (DHAP) to D-glyceraldehyde-3-phosphate (G3P).</text>
</comment>
<evidence type="ECO:0000256" key="10">
    <source>
        <dbReference type="RuleBase" id="RU363013"/>
    </source>
</evidence>
<organism evidence="11 12">
    <name type="scientific">Ferrithrix thermotolerans DSM 19514</name>
    <dbReference type="NCBI Taxonomy" id="1121881"/>
    <lineage>
        <taxon>Bacteria</taxon>
        <taxon>Bacillati</taxon>
        <taxon>Actinomycetota</taxon>
        <taxon>Acidimicrobiia</taxon>
        <taxon>Acidimicrobiales</taxon>
        <taxon>Acidimicrobiaceae</taxon>
        <taxon>Ferrithrix</taxon>
    </lineage>
</organism>
<comment type="subunit">
    <text evidence="9 10">Homodimer.</text>
</comment>
<evidence type="ECO:0000313" key="12">
    <source>
        <dbReference type="Proteomes" id="UP000184295"/>
    </source>
</evidence>
<dbReference type="HAMAP" id="MF_00147_B">
    <property type="entry name" value="TIM_B"/>
    <property type="match status" value="1"/>
</dbReference>
<dbReference type="EC" id="5.3.1.1" evidence="3 9"/>
<feature type="binding site" evidence="9">
    <location>
        <begin position="25"/>
        <end position="27"/>
    </location>
    <ligand>
        <name>substrate</name>
    </ligand>
</feature>
<feature type="active site" description="Proton acceptor" evidence="9">
    <location>
        <position position="187"/>
    </location>
</feature>
<feature type="binding site" evidence="9">
    <location>
        <position position="233"/>
    </location>
    <ligand>
        <name>substrate</name>
    </ligand>
</feature>
<dbReference type="FunFam" id="3.20.20.70:FF:000016">
    <property type="entry name" value="Triosephosphate isomerase"/>
    <property type="match status" value="1"/>
</dbReference>
<dbReference type="UniPathway" id="UPA00109">
    <property type="reaction ID" value="UER00189"/>
</dbReference>
<gene>
    <name evidence="9" type="primary">tpiA</name>
    <name evidence="11" type="ORF">SAMN02745225_00198</name>
</gene>
<dbReference type="PANTHER" id="PTHR21139">
    <property type="entry name" value="TRIOSEPHOSPHATE ISOMERASE"/>
    <property type="match status" value="1"/>
</dbReference>
<dbReference type="AlphaFoldDB" id="A0A1M4SC47"/>
<dbReference type="Pfam" id="PF00121">
    <property type="entry name" value="TIM"/>
    <property type="match status" value="1"/>
</dbReference>
<protein>
    <recommendedName>
        <fullName evidence="4 9">Triosephosphate isomerase</fullName>
        <shortName evidence="9">TIM</shortName>
        <shortName evidence="9">TPI</shortName>
        <ecNumber evidence="3 9">5.3.1.1</ecNumber>
    </recommendedName>
    <alternativeName>
        <fullName evidence="9">Triose-phosphate isomerase</fullName>
    </alternativeName>
</protein>
<dbReference type="GO" id="GO:0046166">
    <property type="term" value="P:glyceraldehyde-3-phosphate biosynthetic process"/>
    <property type="evidence" value="ECO:0007669"/>
    <property type="project" value="TreeGrafter"/>
</dbReference>
<dbReference type="PROSITE" id="PS51440">
    <property type="entry name" value="TIM_2"/>
    <property type="match status" value="1"/>
</dbReference>
<comment type="similarity">
    <text evidence="2 9 10">Belongs to the triosephosphate isomerase family.</text>
</comment>
<evidence type="ECO:0000313" key="11">
    <source>
        <dbReference type="EMBL" id="SHE29769.1"/>
    </source>
</evidence>
<evidence type="ECO:0000256" key="1">
    <source>
        <dbReference type="ARBA" id="ARBA00004680"/>
    </source>
</evidence>
<dbReference type="Proteomes" id="UP000184295">
    <property type="component" value="Unassembled WGS sequence"/>
</dbReference>
<keyword evidence="5 9" id="KW-0312">Gluconeogenesis</keyword>
<dbReference type="GO" id="GO:0006096">
    <property type="term" value="P:glycolytic process"/>
    <property type="evidence" value="ECO:0007669"/>
    <property type="project" value="UniProtKB-UniRule"/>
</dbReference>
<feature type="binding site" evidence="9">
    <location>
        <position position="193"/>
    </location>
    <ligand>
        <name>substrate</name>
    </ligand>
</feature>
<proteinExistence type="inferred from homology"/>
<dbReference type="InterPro" id="IPR022896">
    <property type="entry name" value="TrioseP_Isoase_bac/euk"/>
</dbReference>